<dbReference type="PANTHER" id="PTHR21661:SF39">
    <property type="entry name" value="HYDROLASE, PUTATIVE (AFU_ORTHOLOGUE AFUA_3G08960)-RELATED"/>
    <property type="match status" value="1"/>
</dbReference>
<dbReference type="InterPro" id="IPR010497">
    <property type="entry name" value="Epoxide_hydro_N"/>
</dbReference>
<feature type="domain" description="Epoxide hydrolase N-terminal" evidence="4">
    <location>
        <begin position="16"/>
        <end position="131"/>
    </location>
</feature>
<dbReference type="InterPro" id="IPR029058">
    <property type="entry name" value="AB_hydrolase_fold"/>
</dbReference>
<keyword evidence="6" id="KW-1185">Reference proteome</keyword>
<dbReference type="AlphaFoldDB" id="A0A9P4VP38"/>
<accession>A0A9P4VP38</accession>
<comment type="similarity">
    <text evidence="1">Belongs to the peptidase S33 family.</text>
</comment>
<feature type="active site" description="Nucleophile" evidence="3">
    <location>
        <position position="199"/>
    </location>
</feature>
<feature type="active site" description="Proton donor" evidence="3">
    <location>
        <position position="321"/>
    </location>
</feature>
<keyword evidence="2" id="KW-0378">Hydrolase</keyword>
<dbReference type="InterPro" id="IPR016292">
    <property type="entry name" value="Epoxide_hydrolase"/>
</dbReference>
<dbReference type="Pfam" id="PF06441">
    <property type="entry name" value="EHN"/>
    <property type="match status" value="1"/>
</dbReference>
<dbReference type="PRINTS" id="PR00412">
    <property type="entry name" value="EPOXHYDRLASE"/>
</dbReference>
<sequence length="409" mass="46588">MAPYETLPDTAKSTPTKFELHVSDQELSDFKQLIRLSPITQETYENRQQEVDFKSYGITRAWMLEAKEYWQNKFDWRAHEAHINSFPNYKLKIRDDDGREFDIHFVALFSEKRDAVPLALFHGWPGSFLEFLPILDLLRRKYTPQDLPYHIVVPSLPGYTLSSPPPVDKDWDTFDSARLMHKLLVALGFEAGYVAQGGDIGSYISRILGAHYVSCRAVHLNFSMMRKPDNAPPDSELSAAEAKFLPRGGEFVKLGHAYVAMQGTKPATIGMCLSASPIALLAWIAEKFLAWSDQDPSFDQILESVSLYWLTRCFPTSIYTYRFPYQHEPLVGGFHGAKSQRVLKPLGYSFFPYEVAPMPKSWVAETGNLVWHREHENGGHFAALEKPEELLADVEDFVASVWNKDSAKV</sequence>
<evidence type="ECO:0000256" key="1">
    <source>
        <dbReference type="ARBA" id="ARBA00010088"/>
    </source>
</evidence>
<name>A0A9P4VP38_9PEZI</name>
<feature type="active site" description="Proton acceptor" evidence="3">
    <location>
        <position position="380"/>
    </location>
</feature>
<dbReference type="OrthoDB" id="7130006at2759"/>
<dbReference type="GO" id="GO:0097176">
    <property type="term" value="P:epoxide metabolic process"/>
    <property type="evidence" value="ECO:0007669"/>
    <property type="project" value="TreeGrafter"/>
</dbReference>
<reference evidence="5" key="1">
    <citation type="journal article" date="2020" name="Stud. Mycol.">
        <title>101 Dothideomycetes genomes: a test case for predicting lifestyles and emergence of pathogens.</title>
        <authorList>
            <person name="Haridas S."/>
            <person name="Albert R."/>
            <person name="Binder M."/>
            <person name="Bloem J."/>
            <person name="Labutti K."/>
            <person name="Salamov A."/>
            <person name="Andreopoulos B."/>
            <person name="Baker S."/>
            <person name="Barry K."/>
            <person name="Bills G."/>
            <person name="Bluhm B."/>
            <person name="Cannon C."/>
            <person name="Castanera R."/>
            <person name="Culley D."/>
            <person name="Daum C."/>
            <person name="Ezra D."/>
            <person name="Gonzalez J."/>
            <person name="Henrissat B."/>
            <person name="Kuo A."/>
            <person name="Liang C."/>
            <person name="Lipzen A."/>
            <person name="Lutzoni F."/>
            <person name="Magnuson J."/>
            <person name="Mondo S."/>
            <person name="Nolan M."/>
            <person name="Ohm R."/>
            <person name="Pangilinan J."/>
            <person name="Park H.-J."/>
            <person name="Ramirez L."/>
            <person name="Alfaro M."/>
            <person name="Sun H."/>
            <person name="Tritt A."/>
            <person name="Yoshinaga Y."/>
            <person name="Zwiers L.-H."/>
            <person name="Turgeon B."/>
            <person name="Goodwin S."/>
            <person name="Spatafora J."/>
            <person name="Crous P."/>
            <person name="Grigoriev I."/>
        </authorList>
    </citation>
    <scope>NUCLEOTIDE SEQUENCE</scope>
    <source>
        <strain evidence="5">CBS 101060</strain>
    </source>
</reference>
<dbReference type="SUPFAM" id="SSF53474">
    <property type="entry name" value="alpha/beta-Hydrolases"/>
    <property type="match status" value="1"/>
</dbReference>
<evidence type="ECO:0000256" key="2">
    <source>
        <dbReference type="ARBA" id="ARBA00022801"/>
    </source>
</evidence>
<dbReference type="PIRSF" id="PIRSF001112">
    <property type="entry name" value="Epoxide_hydrolase"/>
    <property type="match status" value="1"/>
</dbReference>
<protein>
    <submittedName>
        <fullName evidence="5">Alpha/beta-hydrolase</fullName>
    </submittedName>
</protein>
<evidence type="ECO:0000313" key="6">
    <source>
        <dbReference type="Proteomes" id="UP000799429"/>
    </source>
</evidence>
<organism evidence="5 6">
    <name type="scientific">Patellaria atrata CBS 101060</name>
    <dbReference type="NCBI Taxonomy" id="1346257"/>
    <lineage>
        <taxon>Eukaryota</taxon>
        <taxon>Fungi</taxon>
        <taxon>Dikarya</taxon>
        <taxon>Ascomycota</taxon>
        <taxon>Pezizomycotina</taxon>
        <taxon>Dothideomycetes</taxon>
        <taxon>Dothideomycetes incertae sedis</taxon>
        <taxon>Patellariales</taxon>
        <taxon>Patellariaceae</taxon>
        <taxon>Patellaria</taxon>
    </lineage>
</organism>
<evidence type="ECO:0000259" key="4">
    <source>
        <dbReference type="Pfam" id="PF06441"/>
    </source>
</evidence>
<comment type="caution">
    <text evidence="5">The sequence shown here is derived from an EMBL/GenBank/DDBJ whole genome shotgun (WGS) entry which is preliminary data.</text>
</comment>
<gene>
    <name evidence="5" type="ORF">M501DRAFT_989264</name>
</gene>
<dbReference type="GO" id="GO:0004301">
    <property type="term" value="F:epoxide hydrolase activity"/>
    <property type="evidence" value="ECO:0007669"/>
    <property type="project" value="TreeGrafter"/>
</dbReference>
<dbReference type="InterPro" id="IPR000639">
    <property type="entry name" value="Epox_hydrolase-like"/>
</dbReference>
<dbReference type="EMBL" id="MU006112">
    <property type="protein sequence ID" value="KAF2835079.1"/>
    <property type="molecule type" value="Genomic_DNA"/>
</dbReference>
<evidence type="ECO:0000313" key="5">
    <source>
        <dbReference type="EMBL" id="KAF2835079.1"/>
    </source>
</evidence>
<evidence type="ECO:0000256" key="3">
    <source>
        <dbReference type="PIRSR" id="PIRSR001112-1"/>
    </source>
</evidence>
<dbReference type="Proteomes" id="UP000799429">
    <property type="component" value="Unassembled WGS sequence"/>
</dbReference>
<dbReference type="Gene3D" id="3.40.50.1820">
    <property type="entry name" value="alpha/beta hydrolase"/>
    <property type="match status" value="1"/>
</dbReference>
<dbReference type="PANTHER" id="PTHR21661">
    <property type="entry name" value="EPOXIDE HYDROLASE 1-RELATED"/>
    <property type="match status" value="1"/>
</dbReference>
<proteinExistence type="inferred from homology"/>